<dbReference type="PANTHER" id="PTHR34580:SF3">
    <property type="entry name" value="PROTEIN PAFB"/>
    <property type="match status" value="1"/>
</dbReference>
<evidence type="ECO:0000256" key="1">
    <source>
        <dbReference type="ARBA" id="ARBA00023015"/>
    </source>
</evidence>
<dbReference type="Proteomes" id="UP001596356">
    <property type="component" value="Unassembled WGS sequence"/>
</dbReference>
<dbReference type="InterPro" id="IPR051534">
    <property type="entry name" value="CBASS_pafABC_assoc_protein"/>
</dbReference>
<dbReference type="Gene3D" id="1.10.10.10">
    <property type="entry name" value="Winged helix-like DNA-binding domain superfamily/Winged helix DNA-binding domain"/>
    <property type="match status" value="1"/>
</dbReference>
<gene>
    <name evidence="5" type="ORF">ACFQBT_14395</name>
</gene>
<dbReference type="SUPFAM" id="SSF46785">
    <property type="entry name" value="Winged helix' DNA-binding domain"/>
    <property type="match status" value="1"/>
</dbReference>
<feature type="compositionally biased region" description="Polar residues" evidence="3">
    <location>
        <begin position="268"/>
        <end position="280"/>
    </location>
</feature>
<dbReference type="InterPro" id="IPR036390">
    <property type="entry name" value="WH_DNA-bd_sf"/>
</dbReference>
<dbReference type="InterPro" id="IPR001034">
    <property type="entry name" value="DeoR_HTH"/>
</dbReference>
<evidence type="ECO:0000256" key="2">
    <source>
        <dbReference type="ARBA" id="ARBA00023163"/>
    </source>
</evidence>
<keyword evidence="1" id="KW-0805">Transcription regulation</keyword>
<dbReference type="RefSeq" id="WP_377823674.1">
    <property type="nucleotide sequence ID" value="NZ_JBHSWJ010000002.1"/>
</dbReference>
<dbReference type="PROSITE" id="PS52050">
    <property type="entry name" value="WYL"/>
    <property type="match status" value="1"/>
</dbReference>
<name>A0ABW2AW86_9MICO</name>
<dbReference type="Pfam" id="PF13280">
    <property type="entry name" value="WYL"/>
    <property type="match status" value="1"/>
</dbReference>
<dbReference type="PROSITE" id="PS51000">
    <property type="entry name" value="HTH_DEOR_2"/>
    <property type="match status" value="1"/>
</dbReference>
<keyword evidence="6" id="KW-1185">Reference proteome</keyword>
<dbReference type="InterPro" id="IPR013196">
    <property type="entry name" value="HTH_11"/>
</dbReference>
<feature type="region of interest" description="Disordered" evidence="3">
    <location>
        <begin position="253"/>
        <end position="280"/>
    </location>
</feature>
<evidence type="ECO:0000256" key="3">
    <source>
        <dbReference type="SAM" id="MobiDB-lite"/>
    </source>
</evidence>
<reference evidence="6" key="1">
    <citation type="journal article" date="2019" name="Int. J. Syst. Evol. Microbiol.">
        <title>The Global Catalogue of Microorganisms (GCM) 10K type strain sequencing project: providing services to taxonomists for standard genome sequencing and annotation.</title>
        <authorList>
            <consortium name="The Broad Institute Genomics Platform"/>
            <consortium name="The Broad Institute Genome Sequencing Center for Infectious Disease"/>
            <person name="Wu L."/>
            <person name="Ma J."/>
        </authorList>
    </citation>
    <scope>NUCLEOTIDE SEQUENCE [LARGE SCALE GENOMIC DNA]</scope>
    <source>
        <strain evidence="6">NBRC 106593</strain>
    </source>
</reference>
<dbReference type="InterPro" id="IPR036388">
    <property type="entry name" value="WH-like_DNA-bd_sf"/>
</dbReference>
<dbReference type="PIRSF" id="PIRSF016838">
    <property type="entry name" value="PafC"/>
    <property type="match status" value="1"/>
</dbReference>
<dbReference type="InterPro" id="IPR028349">
    <property type="entry name" value="PafC-like"/>
</dbReference>
<dbReference type="Pfam" id="PF08279">
    <property type="entry name" value="HTH_11"/>
    <property type="match status" value="1"/>
</dbReference>
<keyword evidence="2" id="KW-0804">Transcription</keyword>
<evidence type="ECO:0000259" key="4">
    <source>
        <dbReference type="PROSITE" id="PS51000"/>
    </source>
</evidence>
<feature type="domain" description="HTH deoR-type" evidence="4">
    <location>
        <begin position="4"/>
        <end position="63"/>
    </location>
</feature>
<sequence length="291" mass="32109">MPRPAARILQLLTLLQSATTRSRAELASDLGVDERTVRRYVEQLRDLDIPVESLRGRYGGYRLATGYRLPPLMLSDDEALAVLFALSESAAAERSPASRAATATAIAKLRRALPQHLVERATVLQEAALAAQGGEVTEQPAPDVLLTVGEAVRTGTPLTIDYADRAGERTTRAIHPHEVVVLQGRWYLIAYDTTRHATRTFRCDRIARTRTAPGHFRRPVTEPTDLARAFATADYRYTVRLRVQATVEQVEAWLPGPSPRSSPGPTAGNRSRSARSDSTGFRSGCWQLMLR</sequence>
<organism evidence="5 6">
    <name type="scientific">Branchiibius cervicis</name>
    <dbReference type="NCBI Taxonomy" id="908252"/>
    <lineage>
        <taxon>Bacteria</taxon>
        <taxon>Bacillati</taxon>
        <taxon>Actinomycetota</taxon>
        <taxon>Actinomycetes</taxon>
        <taxon>Micrococcales</taxon>
        <taxon>Dermacoccaceae</taxon>
        <taxon>Branchiibius</taxon>
    </lineage>
</organism>
<evidence type="ECO:0000313" key="5">
    <source>
        <dbReference type="EMBL" id="MFC6714934.1"/>
    </source>
</evidence>
<comment type="caution">
    <text evidence="5">The sequence shown here is derived from an EMBL/GenBank/DDBJ whole genome shotgun (WGS) entry which is preliminary data.</text>
</comment>
<dbReference type="PANTHER" id="PTHR34580">
    <property type="match status" value="1"/>
</dbReference>
<accession>A0ABW2AW86</accession>
<proteinExistence type="predicted"/>
<protein>
    <submittedName>
        <fullName evidence="5">Helix-turn-helix transcriptional regulator</fullName>
    </submittedName>
</protein>
<dbReference type="InterPro" id="IPR026881">
    <property type="entry name" value="WYL_dom"/>
</dbReference>
<evidence type="ECO:0000313" key="6">
    <source>
        <dbReference type="Proteomes" id="UP001596356"/>
    </source>
</evidence>
<dbReference type="EMBL" id="JBHSWJ010000002">
    <property type="protein sequence ID" value="MFC6714934.1"/>
    <property type="molecule type" value="Genomic_DNA"/>
</dbReference>